<keyword evidence="2" id="KW-1185">Reference proteome</keyword>
<reference evidence="1 2" key="1">
    <citation type="journal article" date="2022" name="DNA Res.">
        <title>Chromosomal-level genome assembly of the orchid tree Bauhinia variegata (Leguminosae; Cercidoideae) supports the allotetraploid origin hypothesis of Bauhinia.</title>
        <authorList>
            <person name="Zhong Y."/>
            <person name="Chen Y."/>
            <person name="Zheng D."/>
            <person name="Pang J."/>
            <person name="Liu Y."/>
            <person name="Luo S."/>
            <person name="Meng S."/>
            <person name="Qian L."/>
            <person name="Wei D."/>
            <person name="Dai S."/>
            <person name="Zhou R."/>
        </authorList>
    </citation>
    <scope>NUCLEOTIDE SEQUENCE [LARGE SCALE GENOMIC DNA]</scope>
    <source>
        <strain evidence="1">BV-YZ2020</strain>
    </source>
</reference>
<name>A0ACB9PW69_BAUVA</name>
<sequence length="80" mass="8353">MSEIVGNGFYVHRGEVSDKRRAEVRGGDSGEGGKGEERGGRGHGGGAVEYLLFVKECKGAGGGGEGKRRNEDTSGDVERV</sequence>
<dbReference type="Proteomes" id="UP000828941">
    <property type="component" value="Chromosome 3"/>
</dbReference>
<protein>
    <submittedName>
        <fullName evidence="1">Uncharacterized protein</fullName>
    </submittedName>
</protein>
<evidence type="ECO:0000313" key="2">
    <source>
        <dbReference type="Proteomes" id="UP000828941"/>
    </source>
</evidence>
<gene>
    <name evidence="1" type="ORF">L6164_007163</name>
</gene>
<proteinExistence type="predicted"/>
<evidence type="ECO:0000313" key="1">
    <source>
        <dbReference type="EMBL" id="KAI4352960.1"/>
    </source>
</evidence>
<comment type="caution">
    <text evidence="1">The sequence shown here is derived from an EMBL/GenBank/DDBJ whole genome shotgun (WGS) entry which is preliminary data.</text>
</comment>
<accession>A0ACB9PW69</accession>
<dbReference type="EMBL" id="CM039428">
    <property type="protein sequence ID" value="KAI4352960.1"/>
    <property type="molecule type" value="Genomic_DNA"/>
</dbReference>
<organism evidence="1 2">
    <name type="scientific">Bauhinia variegata</name>
    <name type="common">Purple orchid tree</name>
    <name type="synonym">Phanera variegata</name>
    <dbReference type="NCBI Taxonomy" id="167791"/>
    <lineage>
        <taxon>Eukaryota</taxon>
        <taxon>Viridiplantae</taxon>
        <taxon>Streptophyta</taxon>
        <taxon>Embryophyta</taxon>
        <taxon>Tracheophyta</taxon>
        <taxon>Spermatophyta</taxon>
        <taxon>Magnoliopsida</taxon>
        <taxon>eudicotyledons</taxon>
        <taxon>Gunneridae</taxon>
        <taxon>Pentapetalae</taxon>
        <taxon>rosids</taxon>
        <taxon>fabids</taxon>
        <taxon>Fabales</taxon>
        <taxon>Fabaceae</taxon>
        <taxon>Cercidoideae</taxon>
        <taxon>Cercideae</taxon>
        <taxon>Bauhiniinae</taxon>
        <taxon>Bauhinia</taxon>
    </lineage>
</organism>